<evidence type="ECO:0000256" key="9">
    <source>
        <dbReference type="ARBA" id="ARBA00029829"/>
    </source>
</evidence>
<evidence type="ECO:0000256" key="11">
    <source>
        <dbReference type="SAM" id="MobiDB-lite"/>
    </source>
</evidence>
<keyword evidence="16" id="KW-1185">Reference proteome</keyword>
<dbReference type="PANTHER" id="PTHR37461">
    <property type="entry name" value="ANTI-SIGMA-K FACTOR RSKA"/>
    <property type="match status" value="1"/>
</dbReference>
<comment type="subcellular location">
    <subcellularLocation>
        <location evidence="2">Cell membrane</location>
    </subcellularLocation>
    <subcellularLocation>
        <location evidence="1">Membrane</location>
        <topology evidence="1">Single-pass membrane protein</topology>
    </subcellularLocation>
</comment>
<comment type="caution">
    <text evidence="15">The sequence shown here is derived from an EMBL/GenBank/DDBJ whole genome shotgun (WGS) entry which is preliminary data.</text>
</comment>
<evidence type="ECO:0000256" key="10">
    <source>
        <dbReference type="ARBA" id="ARBA00030803"/>
    </source>
</evidence>
<evidence type="ECO:0000256" key="5">
    <source>
        <dbReference type="ARBA" id="ARBA00022989"/>
    </source>
</evidence>
<dbReference type="InterPro" id="IPR018764">
    <property type="entry name" value="RskA_C"/>
</dbReference>
<dbReference type="InterPro" id="IPR051474">
    <property type="entry name" value="Anti-sigma-K/W_factor"/>
</dbReference>
<proteinExistence type="predicted"/>
<keyword evidence="8" id="KW-0804">Transcription</keyword>
<reference evidence="15 16" key="1">
    <citation type="journal article" date="2019" name="Int. J. Syst. Evol. Microbiol.">
        <title>The Global Catalogue of Microorganisms (GCM) 10K type strain sequencing project: providing services to taxonomists for standard genome sequencing and annotation.</title>
        <authorList>
            <consortium name="The Broad Institute Genomics Platform"/>
            <consortium name="The Broad Institute Genome Sequencing Center for Infectious Disease"/>
            <person name="Wu L."/>
            <person name="Ma J."/>
        </authorList>
    </citation>
    <scope>NUCLEOTIDE SEQUENCE [LARGE SCALE GENOMIC DNA]</scope>
    <source>
        <strain evidence="15 16">JCM 15313</strain>
    </source>
</reference>
<dbReference type="Proteomes" id="UP001501585">
    <property type="component" value="Unassembled WGS sequence"/>
</dbReference>
<keyword evidence="5 12" id="KW-1133">Transmembrane helix</keyword>
<name>A0ABN2SKV9_9ACTN</name>
<gene>
    <name evidence="15" type="ORF">GCM10009799_12600</name>
</gene>
<evidence type="ECO:0000256" key="2">
    <source>
        <dbReference type="ARBA" id="ARBA00004236"/>
    </source>
</evidence>
<dbReference type="EMBL" id="BAAAPC010000004">
    <property type="protein sequence ID" value="GAA1988420.1"/>
    <property type="molecule type" value="Genomic_DNA"/>
</dbReference>
<dbReference type="PANTHER" id="PTHR37461:SF1">
    <property type="entry name" value="ANTI-SIGMA-K FACTOR RSKA"/>
    <property type="match status" value="1"/>
</dbReference>
<accession>A0ABN2SKV9</accession>
<evidence type="ECO:0000256" key="12">
    <source>
        <dbReference type="SAM" id="Phobius"/>
    </source>
</evidence>
<keyword evidence="4 12" id="KW-0812">Transmembrane</keyword>
<evidence type="ECO:0000256" key="6">
    <source>
        <dbReference type="ARBA" id="ARBA00023015"/>
    </source>
</evidence>
<sequence>MSTPDHNAPDNNEVHGLTAAYAVDALTGEERERAERHLAECADCRRDLREFRATTTRLAHGEAEAPPERVWERLRAAVPHIRQLPPLTAERGQEPAGAETSAPAASDESTPEVSDQPAPVAALRRRTVVPWLVAAACLVITLILGGVVVSMQQRMDDMRAHTAEVEALLAASDARMRESEVSHTTARATVVTSEKMDSAMIMVEGLAPPPEGMGYQMWLVDDGGMRSAGMLEQTADGMLSGMAKDLGSARQIGITLEPASGMPEPSEEPMKVEV</sequence>
<protein>
    <recommendedName>
        <fullName evidence="10">Regulator of SigK</fullName>
    </recommendedName>
    <alternativeName>
        <fullName evidence="9">Sigma-K anti-sigma factor RskA</fullName>
    </alternativeName>
</protein>
<keyword evidence="7 12" id="KW-0472">Membrane</keyword>
<dbReference type="InterPro" id="IPR041916">
    <property type="entry name" value="Anti_sigma_zinc_sf"/>
</dbReference>
<feature type="region of interest" description="Disordered" evidence="11">
    <location>
        <begin position="83"/>
        <end position="119"/>
    </location>
</feature>
<dbReference type="InterPro" id="IPR027383">
    <property type="entry name" value="Znf_put"/>
</dbReference>
<feature type="transmembrane region" description="Helical" evidence="12">
    <location>
        <begin position="128"/>
        <end position="149"/>
    </location>
</feature>
<dbReference type="Gene3D" id="1.10.10.1320">
    <property type="entry name" value="Anti-sigma factor, zinc-finger domain"/>
    <property type="match status" value="1"/>
</dbReference>
<evidence type="ECO:0000259" key="13">
    <source>
        <dbReference type="Pfam" id="PF10099"/>
    </source>
</evidence>
<evidence type="ECO:0000256" key="4">
    <source>
        <dbReference type="ARBA" id="ARBA00022692"/>
    </source>
</evidence>
<feature type="domain" description="Putative zinc-finger" evidence="14">
    <location>
        <begin position="13"/>
        <end position="45"/>
    </location>
</feature>
<evidence type="ECO:0000259" key="14">
    <source>
        <dbReference type="Pfam" id="PF13490"/>
    </source>
</evidence>
<keyword evidence="3" id="KW-1003">Cell membrane</keyword>
<dbReference type="Pfam" id="PF13490">
    <property type="entry name" value="zf-HC2"/>
    <property type="match status" value="1"/>
</dbReference>
<evidence type="ECO:0000256" key="1">
    <source>
        <dbReference type="ARBA" id="ARBA00004167"/>
    </source>
</evidence>
<organism evidence="15 16">
    <name type="scientific">Nocardiopsis rhodophaea</name>
    <dbReference type="NCBI Taxonomy" id="280238"/>
    <lineage>
        <taxon>Bacteria</taxon>
        <taxon>Bacillati</taxon>
        <taxon>Actinomycetota</taxon>
        <taxon>Actinomycetes</taxon>
        <taxon>Streptosporangiales</taxon>
        <taxon>Nocardiopsidaceae</taxon>
        <taxon>Nocardiopsis</taxon>
    </lineage>
</organism>
<evidence type="ECO:0000313" key="15">
    <source>
        <dbReference type="EMBL" id="GAA1988420.1"/>
    </source>
</evidence>
<evidence type="ECO:0000256" key="7">
    <source>
        <dbReference type="ARBA" id="ARBA00023136"/>
    </source>
</evidence>
<dbReference type="Pfam" id="PF10099">
    <property type="entry name" value="RskA_C"/>
    <property type="match status" value="1"/>
</dbReference>
<evidence type="ECO:0000313" key="16">
    <source>
        <dbReference type="Proteomes" id="UP001501585"/>
    </source>
</evidence>
<keyword evidence="6" id="KW-0805">Transcription regulation</keyword>
<feature type="domain" description="Anti-sigma K factor RskA C-terminal" evidence="13">
    <location>
        <begin position="132"/>
        <end position="268"/>
    </location>
</feature>
<dbReference type="RefSeq" id="WP_344160733.1">
    <property type="nucleotide sequence ID" value="NZ_BAAAPC010000004.1"/>
</dbReference>
<evidence type="ECO:0000256" key="3">
    <source>
        <dbReference type="ARBA" id="ARBA00022475"/>
    </source>
</evidence>
<evidence type="ECO:0000256" key="8">
    <source>
        <dbReference type="ARBA" id="ARBA00023163"/>
    </source>
</evidence>